<organism evidence="7 8">
    <name type="scientific">Metabacillus fastidiosus</name>
    <dbReference type="NCBI Taxonomy" id="1458"/>
    <lineage>
        <taxon>Bacteria</taxon>
        <taxon>Bacillati</taxon>
        <taxon>Bacillota</taxon>
        <taxon>Bacilli</taxon>
        <taxon>Bacillales</taxon>
        <taxon>Bacillaceae</taxon>
        <taxon>Metabacillus</taxon>
    </lineage>
</organism>
<comment type="caution">
    <text evidence="7">The sequence shown here is derived from an EMBL/GenBank/DDBJ whole genome shotgun (WGS) entry which is preliminary data.</text>
</comment>
<name>A0ABU6NYI5_9BACI</name>
<dbReference type="InterPro" id="IPR059180">
    <property type="entry name" value="3D_YorM"/>
</dbReference>
<gene>
    <name evidence="7" type="ORF">P9271_11465</name>
</gene>
<keyword evidence="8" id="KW-1185">Reference proteome</keyword>
<protein>
    <submittedName>
        <fullName evidence="7">3D domain-containing protein</fullName>
    </submittedName>
</protein>
<dbReference type="Gene3D" id="6.10.250.3150">
    <property type="match status" value="1"/>
</dbReference>
<sequence>MRSFKRMIATLLVFVLFLSTAVAVNAETNEERLKKAETKLQQNANIVKQKEAEKQSVSNEMGKVQKELQLLEIDITKNKEELDTIEQKITETNKLIEKKKEEIVVLQDRVLAREGIMKKRLVSLQHNDRTSLVIKTLVNSDNFTDFVQRATAVTTIINADKNILEEQQRDLKKIEDDKKEIDAQEQLLEKHQESLSSNQANLEQNLQKRQTALTAVQTKYNSISQDIAIAEKEKASIQSQIHKAQNDIKREQERIKARAEQIAKQKEEKRAALAYENAKRNEKISNNTNTATKAPAKTASSNTAANTNTNNDNDNIDKGDQKGFYVTATAYSHEESTHGITSLGYNIKKNPNMKLIAVDPSVIPLGKKVWVEGYGEAIAGDTGGAIVGHKIDVLMPSGQAAKQWGRKTVKVIILN</sequence>
<evidence type="ECO:0000259" key="6">
    <source>
        <dbReference type="Pfam" id="PF24568"/>
    </source>
</evidence>
<dbReference type="PANTHER" id="PTHR39160">
    <property type="entry name" value="CELL WALL-BINDING PROTEIN YOCH"/>
    <property type="match status" value="1"/>
</dbReference>
<dbReference type="PANTHER" id="PTHR39160:SF6">
    <property type="entry name" value="CELL WALL-BINDING PROTEIN YOCH"/>
    <property type="match status" value="1"/>
</dbReference>
<keyword evidence="1 4" id="KW-0732">Signal</keyword>
<dbReference type="InterPro" id="IPR051933">
    <property type="entry name" value="Resuscitation_pf_RpfB"/>
</dbReference>
<dbReference type="InterPro" id="IPR010611">
    <property type="entry name" value="3D_dom"/>
</dbReference>
<dbReference type="EMBL" id="JARTFS010000008">
    <property type="protein sequence ID" value="MED4401935.1"/>
    <property type="molecule type" value="Genomic_DNA"/>
</dbReference>
<evidence type="ECO:0000256" key="4">
    <source>
        <dbReference type="SAM" id="SignalP"/>
    </source>
</evidence>
<evidence type="ECO:0000256" key="3">
    <source>
        <dbReference type="SAM" id="MobiDB-lite"/>
    </source>
</evidence>
<proteinExistence type="predicted"/>
<evidence type="ECO:0000313" key="8">
    <source>
        <dbReference type="Proteomes" id="UP001342826"/>
    </source>
</evidence>
<dbReference type="RefSeq" id="WP_328015259.1">
    <property type="nucleotide sequence ID" value="NZ_JARTFS010000008.1"/>
</dbReference>
<feature type="domain" description="Peptidoglycan hydrolase PcsB coiled-coil" evidence="6">
    <location>
        <begin position="103"/>
        <end position="176"/>
    </location>
</feature>
<feature type="chain" id="PRO_5045256616" evidence="4">
    <location>
        <begin position="27"/>
        <end position="415"/>
    </location>
</feature>
<dbReference type="CDD" id="cd14667">
    <property type="entry name" value="3D_containing_proteins"/>
    <property type="match status" value="1"/>
</dbReference>
<feature type="coiled-coil region" evidence="2">
    <location>
        <begin position="157"/>
        <end position="201"/>
    </location>
</feature>
<dbReference type="Pfam" id="PF06725">
    <property type="entry name" value="3D"/>
    <property type="match status" value="1"/>
</dbReference>
<evidence type="ECO:0000256" key="2">
    <source>
        <dbReference type="SAM" id="Coils"/>
    </source>
</evidence>
<evidence type="ECO:0000256" key="1">
    <source>
        <dbReference type="ARBA" id="ARBA00022729"/>
    </source>
</evidence>
<dbReference type="Proteomes" id="UP001342826">
    <property type="component" value="Unassembled WGS sequence"/>
</dbReference>
<feature type="compositionally biased region" description="Low complexity" evidence="3">
    <location>
        <begin position="286"/>
        <end position="313"/>
    </location>
</feature>
<evidence type="ECO:0000313" key="7">
    <source>
        <dbReference type="EMBL" id="MED4401935.1"/>
    </source>
</evidence>
<dbReference type="SUPFAM" id="SSF50685">
    <property type="entry name" value="Barwin-like endoglucanases"/>
    <property type="match status" value="1"/>
</dbReference>
<dbReference type="Pfam" id="PF24568">
    <property type="entry name" value="CC_PcsB"/>
    <property type="match status" value="1"/>
</dbReference>
<feature type="coiled-coil region" evidence="2">
    <location>
        <begin position="23"/>
        <end position="109"/>
    </location>
</feature>
<feature type="domain" description="3D" evidence="5">
    <location>
        <begin position="356"/>
        <end position="415"/>
    </location>
</feature>
<feature type="coiled-coil region" evidence="2">
    <location>
        <begin position="227"/>
        <end position="269"/>
    </location>
</feature>
<reference evidence="7 8" key="1">
    <citation type="submission" date="2023-03" db="EMBL/GenBank/DDBJ databases">
        <title>Bacillus Genome Sequencing.</title>
        <authorList>
            <person name="Dunlap C."/>
        </authorList>
    </citation>
    <scope>NUCLEOTIDE SEQUENCE [LARGE SCALE GENOMIC DNA]</scope>
    <source>
        <strain evidence="7 8">NRS-1717</strain>
    </source>
</reference>
<feature type="signal peptide" evidence="4">
    <location>
        <begin position="1"/>
        <end position="26"/>
    </location>
</feature>
<evidence type="ECO:0000259" key="5">
    <source>
        <dbReference type="Pfam" id="PF06725"/>
    </source>
</evidence>
<keyword evidence="2" id="KW-0175">Coiled coil</keyword>
<feature type="region of interest" description="Disordered" evidence="3">
    <location>
        <begin position="283"/>
        <end position="319"/>
    </location>
</feature>
<dbReference type="InterPro" id="IPR057309">
    <property type="entry name" value="PcsB_CC"/>
</dbReference>
<dbReference type="InterPro" id="IPR036908">
    <property type="entry name" value="RlpA-like_sf"/>
</dbReference>
<accession>A0ABU6NYI5</accession>